<dbReference type="GO" id="GO:0004371">
    <property type="term" value="F:glycerone kinase activity"/>
    <property type="evidence" value="ECO:0007669"/>
    <property type="project" value="InterPro"/>
</dbReference>
<organism evidence="2 3">
    <name type="scientific">Erysipelothrix inopinata</name>
    <dbReference type="NCBI Taxonomy" id="225084"/>
    <lineage>
        <taxon>Bacteria</taxon>
        <taxon>Bacillati</taxon>
        <taxon>Bacillota</taxon>
        <taxon>Erysipelotrichia</taxon>
        <taxon>Erysipelotrichales</taxon>
        <taxon>Erysipelotrichaceae</taxon>
        <taxon>Erysipelothrix</taxon>
    </lineage>
</organism>
<dbReference type="PROSITE" id="PS51481">
    <property type="entry name" value="DHAK"/>
    <property type="match status" value="1"/>
</dbReference>
<name>A0A7G9RY90_9FIRM</name>
<dbReference type="FunFam" id="3.40.50.10440:FF:000001">
    <property type="entry name" value="Dihydroxyacetone kinase, DhaK subunit"/>
    <property type="match status" value="1"/>
</dbReference>
<dbReference type="PANTHER" id="PTHR28629:SF4">
    <property type="entry name" value="TRIOKINASE_FMN CYCLASE"/>
    <property type="match status" value="1"/>
</dbReference>
<dbReference type="RefSeq" id="WP_187533691.1">
    <property type="nucleotide sequence ID" value="NZ_CBCSHU010000016.1"/>
</dbReference>
<dbReference type="AlphaFoldDB" id="A0A7G9RY90"/>
<accession>A0A7G9RY90</accession>
<dbReference type="GO" id="GO:0005829">
    <property type="term" value="C:cytosol"/>
    <property type="evidence" value="ECO:0007669"/>
    <property type="project" value="TreeGrafter"/>
</dbReference>
<dbReference type="Proteomes" id="UP000515928">
    <property type="component" value="Chromosome"/>
</dbReference>
<protein>
    <submittedName>
        <fullName evidence="2">DhaKLM operon coactivator DhaQ</fullName>
    </submittedName>
</protein>
<reference evidence="2 3" key="1">
    <citation type="submission" date="2020-08" db="EMBL/GenBank/DDBJ databases">
        <title>Genome sequence of Erysipelothrix inopinata DSM 15511T.</title>
        <authorList>
            <person name="Hyun D.-W."/>
            <person name="Bae J.-W."/>
        </authorList>
    </citation>
    <scope>NUCLEOTIDE SEQUENCE [LARGE SCALE GENOMIC DNA]</scope>
    <source>
        <strain evidence="2 3">DSM 15511</strain>
    </source>
</reference>
<proteinExistence type="predicted"/>
<dbReference type="InterPro" id="IPR050861">
    <property type="entry name" value="Dihydroxyacetone_Kinase"/>
</dbReference>
<dbReference type="SUPFAM" id="SSF82549">
    <property type="entry name" value="DAK1/DegV-like"/>
    <property type="match status" value="1"/>
</dbReference>
<feature type="domain" description="DhaK" evidence="1">
    <location>
        <begin position="7"/>
        <end position="328"/>
    </location>
</feature>
<dbReference type="Pfam" id="PF02733">
    <property type="entry name" value="Dak1"/>
    <property type="match status" value="1"/>
</dbReference>
<dbReference type="InterPro" id="IPR004006">
    <property type="entry name" value="DhaK_dom"/>
</dbReference>
<dbReference type="EMBL" id="CP060715">
    <property type="protein sequence ID" value="QNN60565.1"/>
    <property type="molecule type" value="Genomic_DNA"/>
</dbReference>
<sequence>MTKLINNPNSVENDLFSAFASLYHDAIFRIEDTGVFVSKEQYDSVAVVSGGGSGHEPAHIGYVGAGMLKACAMGAVFVPPTPDEVYQMICAADEGKGVFVIVKNFIEDVTSFNLGIDMARQKGIKVDSIIVNDDCSVEDSSFKKRRRGVAGTLFIHKIIGAAAQAGKSLDELKVIAESALSELNTLGVALSSGTLPGKATPMFDLEFGHVSYGMGIHGESGYRIEDFRGSAELANEIWNKLKSQCDVKKGDQIAILVNGLGGTPEMELLIFYHDLMQLIELDNIECSFVKVGSLMTSMDMKGVSVSCLPLRDSMWLEYLNQKTNAPSW</sequence>
<dbReference type="PANTHER" id="PTHR28629">
    <property type="entry name" value="TRIOKINASE/FMN CYCLASE"/>
    <property type="match status" value="1"/>
</dbReference>
<dbReference type="GO" id="GO:0019563">
    <property type="term" value="P:glycerol catabolic process"/>
    <property type="evidence" value="ECO:0007669"/>
    <property type="project" value="TreeGrafter"/>
</dbReference>
<evidence type="ECO:0000259" key="1">
    <source>
        <dbReference type="PROSITE" id="PS51481"/>
    </source>
</evidence>
<dbReference type="KEGG" id="eio:H9L01_09355"/>
<evidence type="ECO:0000313" key="3">
    <source>
        <dbReference type="Proteomes" id="UP000515928"/>
    </source>
</evidence>
<dbReference type="Gene3D" id="3.30.1180.20">
    <property type="entry name" value="Dihydroxyacetone kinase, domain 2"/>
    <property type="match status" value="1"/>
</dbReference>
<gene>
    <name evidence="2" type="primary">dhaQ</name>
    <name evidence="2" type="ORF">H9L01_09355</name>
</gene>
<keyword evidence="3" id="KW-1185">Reference proteome</keyword>
<dbReference type="Gene3D" id="3.40.50.10440">
    <property type="entry name" value="Dihydroxyacetone kinase, domain 1"/>
    <property type="match status" value="1"/>
</dbReference>
<evidence type="ECO:0000313" key="2">
    <source>
        <dbReference type="EMBL" id="QNN60565.1"/>
    </source>
</evidence>